<organism evidence="8">
    <name type="scientific">Cyprideis torosa</name>
    <dbReference type="NCBI Taxonomy" id="163714"/>
    <lineage>
        <taxon>Eukaryota</taxon>
        <taxon>Metazoa</taxon>
        <taxon>Ecdysozoa</taxon>
        <taxon>Arthropoda</taxon>
        <taxon>Crustacea</taxon>
        <taxon>Oligostraca</taxon>
        <taxon>Ostracoda</taxon>
        <taxon>Podocopa</taxon>
        <taxon>Podocopida</taxon>
        <taxon>Cytherocopina</taxon>
        <taxon>Cytheroidea</taxon>
        <taxon>Cytherideidae</taxon>
        <taxon>Cyprideis</taxon>
    </lineage>
</organism>
<dbReference type="GO" id="GO:0016787">
    <property type="term" value="F:hydrolase activity"/>
    <property type="evidence" value="ECO:0007669"/>
    <property type="project" value="UniProtKB-KW"/>
</dbReference>
<dbReference type="PANTHER" id="PTHR34405:SF3">
    <property type="entry name" value="CRISPR-ASSOCIATED ENDORIBONUCLEASE CAS2 3"/>
    <property type="match status" value="1"/>
</dbReference>
<dbReference type="CDD" id="cd09725">
    <property type="entry name" value="Cas2_I_II_III"/>
    <property type="match status" value="1"/>
</dbReference>
<evidence type="ECO:0000256" key="6">
    <source>
        <dbReference type="ARBA" id="ARBA00022842"/>
    </source>
</evidence>
<dbReference type="GO" id="GO:0043571">
    <property type="term" value="P:maintenance of CRISPR repeat elements"/>
    <property type="evidence" value="ECO:0007669"/>
    <property type="project" value="InterPro"/>
</dbReference>
<dbReference type="GO" id="GO:0046872">
    <property type="term" value="F:metal ion binding"/>
    <property type="evidence" value="ECO:0007669"/>
    <property type="project" value="UniProtKB-KW"/>
</dbReference>
<dbReference type="HAMAP" id="MF_01471">
    <property type="entry name" value="Cas2"/>
    <property type="match status" value="1"/>
</dbReference>
<dbReference type="Pfam" id="PF09827">
    <property type="entry name" value="CRISPR_Cas2"/>
    <property type="match status" value="1"/>
</dbReference>
<keyword evidence="5" id="KW-0378">Hydrolase</keyword>
<dbReference type="NCBIfam" id="TIGR01573">
    <property type="entry name" value="cas2"/>
    <property type="match status" value="1"/>
</dbReference>
<evidence type="ECO:0000256" key="3">
    <source>
        <dbReference type="ARBA" id="ARBA00022723"/>
    </source>
</evidence>
<name>A0A7R8WML3_9CRUS</name>
<dbReference type="GO" id="GO:0004521">
    <property type="term" value="F:RNA endonuclease activity"/>
    <property type="evidence" value="ECO:0007669"/>
    <property type="project" value="InterPro"/>
</dbReference>
<evidence type="ECO:0000256" key="2">
    <source>
        <dbReference type="ARBA" id="ARBA00022722"/>
    </source>
</evidence>
<evidence type="ECO:0000313" key="8">
    <source>
        <dbReference type="EMBL" id="CAD7234585.1"/>
    </source>
</evidence>
<proteinExistence type="inferred from homology"/>
<evidence type="ECO:0000256" key="5">
    <source>
        <dbReference type="ARBA" id="ARBA00022801"/>
    </source>
</evidence>
<keyword evidence="7" id="KW-0051">Antiviral defense</keyword>
<keyword evidence="3" id="KW-0479">Metal-binding</keyword>
<dbReference type="InterPro" id="IPR019199">
    <property type="entry name" value="Virulence_VapD/CRISPR_Cas2"/>
</dbReference>
<sequence>MHTYLACFDITDDRARRYIARELERYGLRVQKSVFEITVDNDQALSQLKRRLQQWAEAGDDIRFYHLCLACRKVSHTVDEQRVAHFPQAVVL</sequence>
<reference evidence="8" key="1">
    <citation type="submission" date="2020-11" db="EMBL/GenBank/DDBJ databases">
        <authorList>
            <person name="Tran Van P."/>
        </authorList>
    </citation>
    <scope>NUCLEOTIDE SEQUENCE</scope>
</reference>
<evidence type="ECO:0000256" key="7">
    <source>
        <dbReference type="ARBA" id="ARBA00023118"/>
    </source>
</evidence>
<dbReference type="AlphaFoldDB" id="A0A7R8WML3"/>
<keyword evidence="4" id="KW-0255">Endonuclease</keyword>
<dbReference type="SUPFAM" id="SSF143430">
    <property type="entry name" value="TTP0101/SSO1404-like"/>
    <property type="match status" value="1"/>
</dbReference>
<gene>
    <name evidence="8" type="ORF">CTOB1V02_LOCUS12401</name>
</gene>
<dbReference type="GO" id="GO:0051607">
    <property type="term" value="P:defense response to virus"/>
    <property type="evidence" value="ECO:0007669"/>
    <property type="project" value="UniProtKB-KW"/>
</dbReference>
<dbReference type="Gene3D" id="3.30.70.240">
    <property type="match status" value="1"/>
</dbReference>
<protein>
    <submittedName>
        <fullName evidence="8">Uncharacterized protein</fullName>
    </submittedName>
</protein>
<keyword evidence="6" id="KW-0460">Magnesium</keyword>
<dbReference type="PANTHER" id="PTHR34405">
    <property type="entry name" value="CRISPR-ASSOCIATED ENDORIBONUCLEASE CAS2"/>
    <property type="match status" value="1"/>
</dbReference>
<keyword evidence="2" id="KW-0540">Nuclease</keyword>
<accession>A0A7R8WML3</accession>
<evidence type="ECO:0000256" key="1">
    <source>
        <dbReference type="ARBA" id="ARBA00001946"/>
    </source>
</evidence>
<evidence type="ECO:0000256" key="4">
    <source>
        <dbReference type="ARBA" id="ARBA00022759"/>
    </source>
</evidence>
<dbReference type="EMBL" id="OB669144">
    <property type="protein sequence ID" value="CAD7234585.1"/>
    <property type="molecule type" value="Genomic_DNA"/>
</dbReference>
<dbReference type="InterPro" id="IPR021127">
    <property type="entry name" value="CRISPR_associated_Cas2"/>
</dbReference>
<comment type="cofactor">
    <cofactor evidence="1">
        <name>Mg(2+)</name>
        <dbReference type="ChEBI" id="CHEBI:18420"/>
    </cofactor>
</comment>